<evidence type="ECO:0000313" key="1">
    <source>
        <dbReference type="EMBL" id="PRP84652.1"/>
    </source>
</evidence>
<accession>A0A2P6NL63</accession>
<dbReference type="Proteomes" id="UP000241769">
    <property type="component" value="Unassembled WGS sequence"/>
</dbReference>
<evidence type="ECO:0000313" key="2">
    <source>
        <dbReference type="Proteomes" id="UP000241769"/>
    </source>
</evidence>
<keyword evidence="2" id="KW-1185">Reference proteome</keyword>
<sequence>MVGNLKSGGPSILRETKCRQPFCRQRQTRVLKPTFSEFRLLEELFLRRDTMLKQMEPREELICRIESEAYHLGESIDIQIEEFSSVEAKIAFHHLGTPSYDPLCRGDLLTNFSSQRYTTWSQYSHQRQYTREFNVCNKIRHNCLLSVENALCDDMLKYIGSF</sequence>
<protein>
    <submittedName>
        <fullName evidence="1">Uncharacterized protein</fullName>
    </submittedName>
</protein>
<name>A0A2P6NL63_9EUKA</name>
<dbReference type="EMBL" id="MDYQ01000059">
    <property type="protein sequence ID" value="PRP84652.1"/>
    <property type="molecule type" value="Genomic_DNA"/>
</dbReference>
<reference evidence="1 2" key="1">
    <citation type="journal article" date="2018" name="Genome Biol. Evol.">
        <title>Multiple Roots of Fruiting Body Formation in Amoebozoa.</title>
        <authorList>
            <person name="Hillmann F."/>
            <person name="Forbes G."/>
            <person name="Novohradska S."/>
            <person name="Ferling I."/>
            <person name="Riege K."/>
            <person name="Groth M."/>
            <person name="Westermann M."/>
            <person name="Marz M."/>
            <person name="Spaller T."/>
            <person name="Winckler T."/>
            <person name="Schaap P."/>
            <person name="Glockner G."/>
        </authorList>
    </citation>
    <scope>NUCLEOTIDE SEQUENCE [LARGE SCALE GENOMIC DNA]</scope>
    <source>
        <strain evidence="1 2">Jena</strain>
    </source>
</reference>
<comment type="caution">
    <text evidence="1">The sequence shown here is derived from an EMBL/GenBank/DDBJ whole genome shotgun (WGS) entry which is preliminary data.</text>
</comment>
<proteinExistence type="predicted"/>
<organism evidence="1 2">
    <name type="scientific">Planoprotostelium fungivorum</name>
    <dbReference type="NCBI Taxonomy" id="1890364"/>
    <lineage>
        <taxon>Eukaryota</taxon>
        <taxon>Amoebozoa</taxon>
        <taxon>Evosea</taxon>
        <taxon>Variosea</taxon>
        <taxon>Cavosteliida</taxon>
        <taxon>Cavosteliaceae</taxon>
        <taxon>Planoprotostelium</taxon>
    </lineage>
</organism>
<dbReference type="AlphaFoldDB" id="A0A2P6NL63"/>
<gene>
    <name evidence="1" type="ORF">PROFUN_07902</name>
</gene>
<dbReference type="InParanoid" id="A0A2P6NL63"/>